<dbReference type="Proteomes" id="UP000254794">
    <property type="component" value="Unassembled WGS sequence"/>
</dbReference>
<name>A0A378JR21_9GAMM</name>
<accession>A0A378JR21</accession>
<sequence length="76" mass="8315">MVKAAFFAGKFAQGFFSKTAPLTLVKQSIPFLLETASLTTQAFVLTKLSMTLSNTNKVAAEEKTTQDESTYSKLNM</sequence>
<dbReference type="EMBL" id="UGOD01000001">
    <property type="protein sequence ID" value="STX50562.1"/>
    <property type="molecule type" value="Genomic_DNA"/>
</dbReference>
<evidence type="ECO:0000313" key="2">
    <source>
        <dbReference type="Proteomes" id="UP000254794"/>
    </source>
</evidence>
<keyword evidence="2" id="KW-1185">Reference proteome</keyword>
<reference evidence="1 2" key="1">
    <citation type="submission" date="2018-06" db="EMBL/GenBank/DDBJ databases">
        <authorList>
            <consortium name="Pathogen Informatics"/>
            <person name="Doyle S."/>
        </authorList>
    </citation>
    <scope>NUCLEOTIDE SEQUENCE [LARGE SCALE GENOMIC DNA]</scope>
    <source>
        <strain evidence="1 2">NCTC13316</strain>
    </source>
</reference>
<protein>
    <submittedName>
        <fullName evidence="1">Uncharacterized protein</fullName>
    </submittedName>
</protein>
<gene>
    <name evidence="1" type="ORF">NCTC13316_00645</name>
</gene>
<organism evidence="1 2">
    <name type="scientific">Legionella busanensis</name>
    <dbReference type="NCBI Taxonomy" id="190655"/>
    <lineage>
        <taxon>Bacteria</taxon>
        <taxon>Pseudomonadati</taxon>
        <taxon>Pseudomonadota</taxon>
        <taxon>Gammaproteobacteria</taxon>
        <taxon>Legionellales</taxon>
        <taxon>Legionellaceae</taxon>
        <taxon>Legionella</taxon>
    </lineage>
</organism>
<dbReference type="RefSeq" id="WP_115330272.1">
    <property type="nucleotide sequence ID" value="NZ_CAAAHP010000004.1"/>
</dbReference>
<proteinExistence type="predicted"/>
<evidence type="ECO:0000313" key="1">
    <source>
        <dbReference type="EMBL" id="STX50562.1"/>
    </source>
</evidence>
<dbReference type="AlphaFoldDB" id="A0A378JR21"/>